<sequence length="357" mass="39868">MGCASSKRVEATVVADVYRPPPTSVSLFDVSKIEEPWMITTKVTTEDEDDIKSQDKKSQTLLPLAILDKLDSVELAPKSWLEVSKALEELKPTLNTQKLEGKNQQVIKKASNPNNSLTTVKKTESHEESLTSIGYYRPVKDNSFIVRDREEREKKKGGDQGEKKWRPRDPFEGYEEKKVPGNERGVVLYTTTMRGVRRTFEDCETARRVVEGIAVDAGVEVDERDVSLHGEYLKEVKEMVGEEVVVPRLFIMGRYIGGVEEVVQLGEVGKLREMMKWVAGRGEGGGKGGRRDCEGCGGARFVPCLECKGSCKVVQGLFLPQRLKNLNGTTAIKLKTVNSRNPQQDQANYTLDLVSDL</sequence>
<keyword evidence="2" id="KW-1185">Reference proteome</keyword>
<protein>
    <submittedName>
        <fullName evidence="1">Glutaredoxin domain-containing cysteine-rich protein 1</fullName>
    </submittedName>
</protein>
<dbReference type="Proteomes" id="UP000827976">
    <property type="component" value="Chromosome 5"/>
</dbReference>
<proteinExistence type="predicted"/>
<gene>
    <name evidence="1" type="ORF">IHE45_05G102400</name>
</gene>
<accession>A0ACB7W3X0</accession>
<dbReference type="EMBL" id="CM037015">
    <property type="protein sequence ID" value="KAH7682136.1"/>
    <property type="molecule type" value="Genomic_DNA"/>
</dbReference>
<name>A0ACB7W3X0_DIOAL</name>
<evidence type="ECO:0000313" key="1">
    <source>
        <dbReference type="EMBL" id="KAH7682136.1"/>
    </source>
</evidence>
<evidence type="ECO:0000313" key="2">
    <source>
        <dbReference type="Proteomes" id="UP000827976"/>
    </source>
</evidence>
<comment type="caution">
    <text evidence="1">The sequence shown here is derived from an EMBL/GenBank/DDBJ whole genome shotgun (WGS) entry which is preliminary data.</text>
</comment>
<reference evidence="2" key="1">
    <citation type="journal article" date="2022" name="Nat. Commun.">
        <title>Chromosome evolution and the genetic basis of agronomically important traits in greater yam.</title>
        <authorList>
            <person name="Bredeson J.V."/>
            <person name="Lyons J.B."/>
            <person name="Oniyinde I.O."/>
            <person name="Okereke N.R."/>
            <person name="Kolade O."/>
            <person name="Nnabue I."/>
            <person name="Nwadili C.O."/>
            <person name="Hribova E."/>
            <person name="Parker M."/>
            <person name="Nwogha J."/>
            <person name="Shu S."/>
            <person name="Carlson J."/>
            <person name="Kariba R."/>
            <person name="Muthemba S."/>
            <person name="Knop K."/>
            <person name="Barton G.J."/>
            <person name="Sherwood A.V."/>
            <person name="Lopez-Montes A."/>
            <person name="Asiedu R."/>
            <person name="Jamnadass R."/>
            <person name="Muchugi A."/>
            <person name="Goodstein D."/>
            <person name="Egesi C.N."/>
            <person name="Featherston J."/>
            <person name="Asfaw A."/>
            <person name="Simpson G.G."/>
            <person name="Dolezel J."/>
            <person name="Hendre P.S."/>
            <person name="Van Deynze A."/>
            <person name="Kumar P.L."/>
            <person name="Obidiegwu J.E."/>
            <person name="Bhattacharjee R."/>
            <person name="Rokhsar D.S."/>
        </authorList>
    </citation>
    <scope>NUCLEOTIDE SEQUENCE [LARGE SCALE GENOMIC DNA]</scope>
    <source>
        <strain evidence="2">cv. TDa95/00328</strain>
    </source>
</reference>
<organism evidence="1 2">
    <name type="scientific">Dioscorea alata</name>
    <name type="common">Purple yam</name>
    <dbReference type="NCBI Taxonomy" id="55571"/>
    <lineage>
        <taxon>Eukaryota</taxon>
        <taxon>Viridiplantae</taxon>
        <taxon>Streptophyta</taxon>
        <taxon>Embryophyta</taxon>
        <taxon>Tracheophyta</taxon>
        <taxon>Spermatophyta</taxon>
        <taxon>Magnoliopsida</taxon>
        <taxon>Liliopsida</taxon>
        <taxon>Dioscoreales</taxon>
        <taxon>Dioscoreaceae</taxon>
        <taxon>Dioscorea</taxon>
    </lineage>
</organism>